<sequence>MNTARFQVTTVWKGPTQTEIEVKALNGNTSCGVHFPPGEYLVFAEFARDGSRAGAPRLLAPKTVTSWRCTWSFATSVQLTVHPSFR</sequence>
<keyword evidence="2" id="KW-1185">Reference proteome</keyword>
<name>S9P7U1_CYSF2</name>
<gene>
    <name evidence="1" type="ORF">D187_004048</name>
</gene>
<dbReference type="Proteomes" id="UP000011682">
    <property type="component" value="Unassembled WGS sequence"/>
</dbReference>
<evidence type="ECO:0000313" key="2">
    <source>
        <dbReference type="Proteomes" id="UP000011682"/>
    </source>
</evidence>
<proteinExistence type="predicted"/>
<comment type="caution">
    <text evidence="1">The sequence shown here is derived from an EMBL/GenBank/DDBJ whole genome shotgun (WGS) entry which is preliminary data.</text>
</comment>
<evidence type="ECO:0000313" key="1">
    <source>
        <dbReference type="EMBL" id="EPX58292.1"/>
    </source>
</evidence>
<dbReference type="EMBL" id="ANAH02000025">
    <property type="protein sequence ID" value="EPX58292.1"/>
    <property type="molecule type" value="Genomic_DNA"/>
</dbReference>
<dbReference type="InterPro" id="IPR008993">
    <property type="entry name" value="TIMP-like_OB-fold"/>
</dbReference>
<accession>S9P7U1</accession>
<protein>
    <submittedName>
        <fullName evidence="1">Uncharacterized protein</fullName>
    </submittedName>
</protein>
<dbReference type="AlphaFoldDB" id="S9P7U1"/>
<organism evidence="1 2">
    <name type="scientific">Cystobacter fuscus (strain ATCC 25194 / DSM 2262 / NBRC 100088 / M29)</name>
    <dbReference type="NCBI Taxonomy" id="1242864"/>
    <lineage>
        <taxon>Bacteria</taxon>
        <taxon>Pseudomonadati</taxon>
        <taxon>Myxococcota</taxon>
        <taxon>Myxococcia</taxon>
        <taxon>Myxococcales</taxon>
        <taxon>Cystobacterineae</taxon>
        <taxon>Archangiaceae</taxon>
        <taxon>Cystobacter</taxon>
    </lineage>
</organism>
<reference evidence="1" key="1">
    <citation type="submission" date="2013-05" db="EMBL/GenBank/DDBJ databases">
        <title>Genome assembly of Cystobacter fuscus DSM 2262.</title>
        <authorList>
            <person name="Sharma G."/>
            <person name="Khatri I."/>
            <person name="Kaur C."/>
            <person name="Mayilraj S."/>
            <person name="Subramanian S."/>
        </authorList>
    </citation>
    <scope>NUCLEOTIDE SEQUENCE [LARGE SCALE GENOMIC DNA]</scope>
    <source>
        <strain evidence="1">DSM 2262</strain>
    </source>
</reference>
<dbReference type="Gene3D" id="2.40.50.120">
    <property type="match status" value="1"/>
</dbReference>